<evidence type="ECO:0000256" key="8">
    <source>
        <dbReference type="ARBA" id="ARBA00022692"/>
    </source>
</evidence>
<evidence type="ECO:0000256" key="1">
    <source>
        <dbReference type="ARBA" id="ARBA00003257"/>
    </source>
</evidence>
<evidence type="ECO:0000256" key="14">
    <source>
        <dbReference type="ARBA" id="ARBA00023128"/>
    </source>
</evidence>
<accession>A0A9E9KTS4</accession>
<dbReference type="InterPro" id="IPR003918">
    <property type="entry name" value="NADH_UbQ_OxRdtase"/>
</dbReference>
<evidence type="ECO:0000256" key="17">
    <source>
        <dbReference type="RuleBase" id="RU003297"/>
    </source>
</evidence>
<feature type="transmembrane region" description="Helical" evidence="17">
    <location>
        <begin position="143"/>
        <end position="162"/>
    </location>
</feature>
<evidence type="ECO:0000256" key="6">
    <source>
        <dbReference type="ARBA" id="ARBA00022448"/>
    </source>
</evidence>
<reference evidence="20" key="1">
    <citation type="submission" date="2022-06" db="EMBL/GenBank/DDBJ databases">
        <authorList>
            <person name="Liu C."/>
        </authorList>
    </citation>
    <scope>NUCLEOTIDE SEQUENCE</scope>
</reference>
<evidence type="ECO:0000256" key="15">
    <source>
        <dbReference type="ARBA" id="ARBA00023136"/>
    </source>
</evidence>
<keyword evidence="9" id="KW-1278">Translocase</keyword>
<evidence type="ECO:0000256" key="5">
    <source>
        <dbReference type="ARBA" id="ARBA00021006"/>
    </source>
</evidence>
<feature type="transmembrane region" description="Helical" evidence="17">
    <location>
        <begin position="381"/>
        <end position="401"/>
    </location>
</feature>
<dbReference type="GO" id="GO:0003954">
    <property type="term" value="F:NADH dehydrogenase activity"/>
    <property type="evidence" value="ECO:0007669"/>
    <property type="project" value="TreeGrafter"/>
</dbReference>
<evidence type="ECO:0000256" key="4">
    <source>
        <dbReference type="ARBA" id="ARBA00012944"/>
    </source>
</evidence>
<keyword evidence="11 17" id="KW-1133">Transmembrane helix</keyword>
<feature type="transmembrane region" description="Helical" evidence="17">
    <location>
        <begin position="54"/>
        <end position="73"/>
    </location>
</feature>
<comment type="catalytic activity">
    <reaction evidence="16 17">
        <text>a ubiquinone + NADH + 5 H(+)(in) = a ubiquinol + NAD(+) + 4 H(+)(out)</text>
        <dbReference type="Rhea" id="RHEA:29091"/>
        <dbReference type="Rhea" id="RHEA-COMP:9565"/>
        <dbReference type="Rhea" id="RHEA-COMP:9566"/>
        <dbReference type="ChEBI" id="CHEBI:15378"/>
        <dbReference type="ChEBI" id="CHEBI:16389"/>
        <dbReference type="ChEBI" id="CHEBI:17976"/>
        <dbReference type="ChEBI" id="CHEBI:57540"/>
        <dbReference type="ChEBI" id="CHEBI:57945"/>
        <dbReference type="EC" id="7.1.1.2"/>
    </reaction>
</comment>
<keyword evidence="10 17" id="KW-0249">Electron transport</keyword>
<feature type="transmembrane region" description="Helical" evidence="17">
    <location>
        <begin position="110"/>
        <end position="131"/>
    </location>
</feature>
<dbReference type="PRINTS" id="PR01437">
    <property type="entry name" value="NUOXDRDTASE4"/>
</dbReference>
<evidence type="ECO:0000256" key="13">
    <source>
        <dbReference type="ARBA" id="ARBA00023075"/>
    </source>
</evidence>
<dbReference type="GO" id="GO:0031966">
    <property type="term" value="C:mitochondrial membrane"/>
    <property type="evidence" value="ECO:0007669"/>
    <property type="project" value="UniProtKB-SubCell"/>
</dbReference>
<geneLocation type="mitochondrion" evidence="20"/>
<keyword evidence="7 17" id="KW-0679">Respiratory chain</keyword>
<comment type="function">
    <text evidence="17">Core subunit of the mitochondrial membrane respiratory chain NADH dehydrogenase (Complex I) which catalyzes electron transfer from NADH through the respiratory chain, using ubiquinone as an electron acceptor. Essential for the catalytic activity and assembly of complex I.</text>
</comment>
<evidence type="ECO:0000256" key="7">
    <source>
        <dbReference type="ARBA" id="ARBA00022660"/>
    </source>
</evidence>
<feature type="transmembrane region" description="Helical" evidence="17">
    <location>
        <begin position="301"/>
        <end position="322"/>
    </location>
</feature>
<evidence type="ECO:0000256" key="3">
    <source>
        <dbReference type="ARBA" id="ARBA00009025"/>
    </source>
</evidence>
<comment type="subcellular location">
    <subcellularLocation>
        <location evidence="2 17">Mitochondrion membrane</location>
        <topology evidence="2 17">Multi-pass membrane protein</topology>
    </subcellularLocation>
</comment>
<dbReference type="EC" id="7.1.1.2" evidence="4 17"/>
<evidence type="ECO:0000256" key="12">
    <source>
        <dbReference type="ARBA" id="ARBA00023027"/>
    </source>
</evidence>
<dbReference type="PANTHER" id="PTHR43507:SF20">
    <property type="entry name" value="NADH-UBIQUINONE OXIDOREDUCTASE CHAIN 4"/>
    <property type="match status" value="1"/>
</dbReference>
<evidence type="ECO:0000313" key="20">
    <source>
        <dbReference type="EMBL" id="WAT94128.1"/>
    </source>
</evidence>
<keyword evidence="14 17" id="KW-0496">Mitochondrion</keyword>
<proteinExistence type="inferred from homology"/>
<feature type="domain" description="NADH:ubiquinone oxidoreductase chain 4 N-terminal" evidence="19">
    <location>
        <begin position="1"/>
        <end position="103"/>
    </location>
</feature>
<dbReference type="EMBL" id="ON729301">
    <property type="protein sequence ID" value="WAT94128.1"/>
    <property type="molecule type" value="Genomic_DNA"/>
</dbReference>
<organism evidence="20">
    <name type="scientific">Abisara chela</name>
    <dbReference type="NCBI Taxonomy" id="3014656"/>
    <lineage>
        <taxon>Eukaryota</taxon>
        <taxon>Metazoa</taxon>
        <taxon>Ecdysozoa</taxon>
        <taxon>Arthropoda</taxon>
        <taxon>Hexapoda</taxon>
        <taxon>Insecta</taxon>
        <taxon>Pterygota</taxon>
        <taxon>Neoptera</taxon>
        <taxon>Endopterygota</taxon>
        <taxon>Lepidoptera</taxon>
        <taxon>Glossata</taxon>
        <taxon>Ditrysia</taxon>
        <taxon>Papilionoidea</taxon>
        <taxon>Riodinidae</taxon>
        <taxon>Nemeobiinae</taxon>
        <taxon>Abisara</taxon>
    </lineage>
</organism>
<dbReference type="PANTHER" id="PTHR43507">
    <property type="entry name" value="NADH-UBIQUINONE OXIDOREDUCTASE CHAIN 4"/>
    <property type="match status" value="1"/>
</dbReference>
<evidence type="ECO:0000259" key="19">
    <source>
        <dbReference type="Pfam" id="PF01059"/>
    </source>
</evidence>
<evidence type="ECO:0000256" key="2">
    <source>
        <dbReference type="ARBA" id="ARBA00004225"/>
    </source>
</evidence>
<evidence type="ECO:0000256" key="9">
    <source>
        <dbReference type="ARBA" id="ARBA00022967"/>
    </source>
</evidence>
<dbReference type="GO" id="GO:0008137">
    <property type="term" value="F:NADH dehydrogenase (ubiquinone) activity"/>
    <property type="evidence" value="ECO:0007669"/>
    <property type="project" value="UniProtKB-UniRule"/>
</dbReference>
<dbReference type="GO" id="GO:0048039">
    <property type="term" value="F:ubiquinone binding"/>
    <property type="evidence" value="ECO:0007669"/>
    <property type="project" value="TreeGrafter"/>
</dbReference>
<dbReference type="Pfam" id="PF01059">
    <property type="entry name" value="Oxidored_q5_N"/>
    <property type="match status" value="1"/>
</dbReference>
<dbReference type="InterPro" id="IPR001750">
    <property type="entry name" value="ND/Mrp_TM"/>
</dbReference>
<comment type="function">
    <text evidence="1">Core subunit of the mitochondrial membrane respiratory chain NADH dehydrogenase (Complex I) that is believed to belong to the minimal assembly required for catalysis. Complex I functions in the transfer of electrons from NADH to the respiratory chain. The immediate electron acceptor for the enzyme is believed to be ubiquinone.</text>
</comment>
<evidence type="ECO:0000256" key="11">
    <source>
        <dbReference type="ARBA" id="ARBA00022989"/>
    </source>
</evidence>
<protein>
    <recommendedName>
        <fullName evidence="5 17">NADH-ubiquinone oxidoreductase chain 4</fullName>
        <ecNumber evidence="4 17">7.1.1.2</ecNumber>
    </recommendedName>
</protein>
<dbReference type="AlphaFoldDB" id="A0A9E9KTS4"/>
<feature type="transmembrane region" description="Helical" evidence="17">
    <location>
        <begin position="422"/>
        <end position="444"/>
    </location>
</feature>
<feature type="transmembrane region" description="Helical" evidence="17">
    <location>
        <begin position="247"/>
        <end position="266"/>
    </location>
</feature>
<keyword evidence="15 17" id="KW-0472">Membrane</keyword>
<feature type="transmembrane region" description="Helical" evidence="17">
    <location>
        <begin position="182"/>
        <end position="204"/>
    </location>
</feature>
<sequence>MMKILLMLVFMMPLCLKKKMFWMVQMMLLFMMMLFMNFSLKISAFVNLSYMFSYDMISFGLILLSIWICSLMIMASENLYKMKKYWNFFLLNVLFLLLMLILTFSAMNLFMFYLFFEGSLIPTLLLIIGWGYQPERIQAGMYLLFYTLFLSLPLLLGIFYIYNKTNYLTIYMLKIYNLNNMLLYISMIMAFLVKMPMYFIHLWLPKAHVEAPISGSMILAGVMLKLGGYGLLRVLNFMQEINLKMSYIWITISLLGGVFISFKCLCQIDIKSLIAYSSVAHMGLVIGGIFTMNYWGFMGAYIMMIGHGLCSSGMFCLSNINYERLNSRSLFLNKGMMNLMPSMSLWWFLLLSSNMAAPPSLNLMGEINLIVSLVSWSKISMIMLIMISFFSAVYSLYLYSFSQHGKYSSNIYSFYTGVSREYLMLLLHWLPLNISILKIDYSMIWF</sequence>
<comment type="similarity">
    <text evidence="3 17">Belongs to the complex I subunit 4 family.</text>
</comment>
<evidence type="ECO:0000256" key="10">
    <source>
        <dbReference type="ARBA" id="ARBA00022982"/>
    </source>
</evidence>
<keyword evidence="8 17" id="KW-0812">Transmembrane</keyword>
<evidence type="ECO:0000256" key="16">
    <source>
        <dbReference type="ARBA" id="ARBA00049551"/>
    </source>
</evidence>
<feature type="transmembrane region" description="Helical" evidence="17">
    <location>
        <begin position="85"/>
        <end position="104"/>
    </location>
</feature>
<dbReference type="Pfam" id="PF00361">
    <property type="entry name" value="Proton_antipo_M"/>
    <property type="match status" value="1"/>
</dbReference>
<name>A0A9E9KTS4_9NEOP</name>
<feature type="domain" description="NADH:quinone oxidoreductase/Mrp antiporter transmembrane" evidence="18">
    <location>
        <begin position="106"/>
        <end position="390"/>
    </location>
</feature>
<dbReference type="InterPro" id="IPR000260">
    <property type="entry name" value="NADH4_N"/>
</dbReference>
<keyword evidence="13 17" id="KW-0830">Ubiquinone</keyword>
<keyword evidence="6 17" id="KW-0813">Transport</keyword>
<dbReference type="GO" id="GO:0042773">
    <property type="term" value="P:ATP synthesis coupled electron transport"/>
    <property type="evidence" value="ECO:0007669"/>
    <property type="project" value="InterPro"/>
</dbReference>
<feature type="transmembrane region" description="Helical" evidence="17">
    <location>
        <begin position="273"/>
        <end position="295"/>
    </location>
</feature>
<evidence type="ECO:0000259" key="18">
    <source>
        <dbReference type="Pfam" id="PF00361"/>
    </source>
</evidence>
<gene>
    <name evidence="20" type="primary">nad4</name>
</gene>
<keyword evidence="12 17" id="KW-0520">NAD</keyword>
<dbReference type="GO" id="GO:0015990">
    <property type="term" value="P:electron transport coupled proton transport"/>
    <property type="evidence" value="ECO:0007669"/>
    <property type="project" value="TreeGrafter"/>
</dbReference>
<feature type="transmembrane region" description="Helical" evidence="17">
    <location>
        <begin position="216"/>
        <end position="235"/>
    </location>
</feature>